<evidence type="ECO:0000313" key="3">
    <source>
        <dbReference type="Proteomes" id="UP000218891"/>
    </source>
</evidence>
<feature type="transmembrane region" description="Helical" evidence="1">
    <location>
        <begin position="83"/>
        <end position="104"/>
    </location>
</feature>
<keyword evidence="3" id="KW-1185">Reference proteome</keyword>
<dbReference type="EMBL" id="CP010643">
    <property type="protein sequence ID" value="ATG36300.1"/>
    <property type="molecule type" value="Genomic_DNA"/>
</dbReference>
<reference evidence="2 3" key="1">
    <citation type="journal article" date="2017" name="Front. Microbiol.">
        <title>Phaeobacter piscinae sp. nov., a species of the Roseobacter group and potential aquaculture probiont.</title>
        <authorList>
            <person name="Sonnenschein E.C."/>
            <person name="Phippen C.B.W."/>
            <person name="Nielsen K.F."/>
            <person name="Mateiu R.V."/>
            <person name="Melchiorsen J."/>
            <person name="Gram L."/>
            <person name="Overmann J."/>
            <person name="Freese H.M."/>
        </authorList>
    </citation>
    <scope>NUCLEOTIDE SEQUENCE [LARGE SCALE GENOMIC DNA]</scope>
    <source>
        <strain evidence="2 3">P36</strain>
    </source>
</reference>
<protein>
    <submittedName>
        <fullName evidence="2">Uncharacterized protein</fullName>
    </submittedName>
</protein>
<dbReference type="RefSeq" id="WP_040174062.1">
    <property type="nucleotide sequence ID" value="NZ_CP010643.1"/>
</dbReference>
<reference evidence="2 3" key="2">
    <citation type="journal article" date="2017" name="Genome Biol. Evol.">
        <title>Trajectories and Drivers of Genome Evolution in Surface-Associated Marine Phaeobacter.</title>
        <authorList>
            <person name="Freese H.M."/>
            <person name="Sikorski J."/>
            <person name="Bunk B."/>
            <person name="Scheuner C."/>
            <person name="Meier-Kolthoff J.P."/>
            <person name="Sproer C."/>
            <person name="Gram L."/>
            <person name="Overmann J."/>
        </authorList>
    </citation>
    <scope>NUCLEOTIDE SEQUENCE [LARGE SCALE GENOMIC DNA]</scope>
    <source>
        <strain evidence="2 3">P36</strain>
    </source>
</reference>
<sequence>MSRPSFDDLNDCQKLLFGNGVGPYWLPERMRELITETASWFFCDASWRHHDFGYAVGGDRWDRARCDWKFFVAMLHDAVTQRWPWALVTVPTAVLLSVLFYLAVRLGGQFGSFDYREDYATLAEILAE</sequence>
<proteinExistence type="predicted"/>
<gene>
    <name evidence="2" type="ORF">PhaeoP36_02175</name>
</gene>
<organism evidence="2 3">
    <name type="scientific">Phaeobacter piscinae</name>
    <dbReference type="NCBI Taxonomy" id="1580596"/>
    <lineage>
        <taxon>Bacteria</taxon>
        <taxon>Pseudomonadati</taxon>
        <taxon>Pseudomonadota</taxon>
        <taxon>Alphaproteobacteria</taxon>
        <taxon>Rhodobacterales</taxon>
        <taxon>Roseobacteraceae</taxon>
        <taxon>Phaeobacter</taxon>
    </lineage>
</organism>
<dbReference type="Proteomes" id="UP000218891">
    <property type="component" value="Chromosome"/>
</dbReference>
<reference evidence="2 3" key="4">
    <citation type="journal article" date="2018" name="Environ. Microbiol. Rep.">
        <title>Phylogenetic distribution of roseobacticides in the Roseobacter group and their effect on microalgae.</title>
        <authorList>
            <person name="Sonnenschein E.C."/>
            <person name="Phippen C.B."/>
            <person name="Bentzon-Tilia M."/>
            <person name="Rasmussen S.A."/>
            <person name="Nielsen K.F."/>
            <person name="Gram L."/>
        </authorList>
    </citation>
    <scope>NUCLEOTIDE SEQUENCE [LARGE SCALE GENOMIC DNA]</scope>
    <source>
        <strain evidence="2 3">P36</strain>
    </source>
</reference>
<evidence type="ECO:0000313" key="2">
    <source>
        <dbReference type="EMBL" id="ATG36300.1"/>
    </source>
</evidence>
<name>A0ABM6PEW4_9RHOB</name>
<reference evidence="2 3" key="3">
    <citation type="journal article" date="2017" name="Int. J. Syst. Evol. Microbiol.">
        <title>Adaptation of Surface-Associated Bacteria to the Open Ocean: A Genomically Distinct Subpopulation of Phaeobacter gallaeciensis Colonizes Pacific Mesozooplankton.</title>
        <authorList>
            <person name="Freese H.M."/>
            <person name="Methner A."/>
            <person name="Overmann J."/>
        </authorList>
    </citation>
    <scope>NUCLEOTIDE SEQUENCE [LARGE SCALE GENOMIC DNA]</scope>
    <source>
        <strain evidence="2 3">P36</strain>
    </source>
</reference>
<keyword evidence="1" id="KW-0812">Transmembrane</keyword>
<evidence type="ECO:0000256" key="1">
    <source>
        <dbReference type="SAM" id="Phobius"/>
    </source>
</evidence>
<accession>A0ABM6PEW4</accession>
<keyword evidence="1" id="KW-0472">Membrane</keyword>
<keyword evidence="1" id="KW-1133">Transmembrane helix</keyword>